<dbReference type="InterPro" id="IPR004408">
    <property type="entry name" value="Biotin_CoA_COase_ligase"/>
</dbReference>
<evidence type="ECO:0000256" key="2">
    <source>
        <dbReference type="ARBA" id="ARBA00023267"/>
    </source>
</evidence>
<dbReference type="GO" id="GO:0004077">
    <property type="term" value="F:biotin--[biotin carboxyl-carrier protein] ligase activity"/>
    <property type="evidence" value="ECO:0007669"/>
    <property type="project" value="UniProtKB-EC"/>
</dbReference>
<dbReference type="KEGG" id="rpr:RP533"/>
<dbReference type="STRING" id="272947.gene:17555613"/>
<dbReference type="AlphaFoldDB" id="Q9ZD17"/>
<dbReference type="SUPFAM" id="SSF55681">
    <property type="entry name" value="Class II aaRS and biotin synthetases"/>
    <property type="match status" value="1"/>
</dbReference>
<dbReference type="EC" id="6.3.4.15" evidence="3"/>
<dbReference type="Pfam" id="PF02237">
    <property type="entry name" value="BPL_C"/>
    <property type="match status" value="1"/>
</dbReference>
<evidence type="ECO:0000259" key="5">
    <source>
        <dbReference type="PROSITE" id="PS51733"/>
    </source>
</evidence>
<accession>Q9ZD17</accession>
<proteinExistence type="predicted"/>
<dbReference type="EMBL" id="AJ235272">
    <property type="protein sequence ID" value="CAA14982.1"/>
    <property type="molecule type" value="Genomic_DNA"/>
</dbReference>
<evidence type="ECO:0000313" key="6">
    <source>
        <dbReference type="EMBL" id="CAA14982.1"/>
    </source>
</evidence>
<feature type="domain" description="BPL/LPL catalytic" evidence="5">
    <location>
        <begin position="9"/>
        <end position="205"/>
    </location>
</feature>
<dbReference type="InterPro" id="IPR003142">
    <property type="entry name" value="BPL_C"/>
</dbReference>
<dbReference type="PIR" id="D71657">
    <property type="entry name" value="D71657"/>
</dbReference>
<dbReference type="Gene3D" id="3.30.930.10">
    <property type="entry name" value="Bira Bifunctional Protein, Domain 2"/>
    <property type="match status" value="1"/>
</dbReference>
<gene>
    <name evidence="6" type="ordered locus">RP533</name>
</gene>
<reference evidence="6 7" key="1">
    <citation type="journal article" date="1998" name="Nature">
        <title>The genome sequence of Rickettsia prowazekii and the origin of mitochondria.</title>
        <authorList>
            <person name="Andersson S.G.E."/>
            <person name="Zomorodipour A."/>
            <person name="Andersson J.O."/>
            <person name="Sicheritz-Ponten T."/>
            <person name="Alsmark U.C.M."/>
            <person name="Podowski R.M."/>
            <person name="Naeslund A.K."/>
            <person name="Eriksson A.S."/>
            <person name="Winkler H.H."/>
            <person name="Kurland C.G."/>
        </authorList>
    </citation>
    <scope>NUCLEOTIDE SEQUENCE [LARGE SCALE GENOMIC DNA]</scope>
    <source>
        <strain evidence="6 7">Madrid E</strain>
    </source>
</reference>
<keyword evidence="7" id="KW-1185">Reference proteome</keyword>
<dbReference type="PATRIC" id="fig|272947.5.peg.543"/>
<dbReference type="InterPro" id="IPR004143">
    <property type="entry name" value="BPL_LPL_catalytic"/>
</dbReference>
<evidence type="ECO:0000256" key="1">
    <source>
        <dbReference type="ARBA" id="ARBA00022598"/>
    </source>
</evidence>
<dbReference type="NCBIfam" id="TIGR00121">
    <property type="entry name" value="birA_ligase"/>
    <property type="match status" value="1"/>
</dbReference>
<dbReference type="InterPro" id="IPR045864">
    <property type="entry name" value="aa-tRNA-synth_II/BPL/LPL"/>
</dbReference>
<dbReference type="Proteomes" id="UP000002480">
    <property type="component" value="Chromosome"/>
</dbReference>
<protein>
    <recommendedName>
        <fullName evidence="3">biotin--[biotin carboxyl-carrier protein] ligase</fullName>
        <ecNumber evidence="3">6.3.4.15</ecNumber>
    </recommendedName>
</protein>
<dbReference type="OrthoDB" id="9807064at2"/>
<dbReference type="PANTHER" id="PTHR12835:SF5">
    <property type="entry name" value="BIOTIN--PROTEIN LIGASE"/>
    <property type="match status" value="1"/>
</dbReference>
<evidence type="ECO:0000313" key="7">
    <source>
        <dbReference type="Proteomes" id="UP000002480"/>
    </source>
</evidence>
<keyword evidence="2" id="KW-0092">Biotin</keyword>
<dbReference type="CDD" id="cd16442">
    <property type="entry name" value="BPL"/>
    <property type="match status" value="1"/>
</dbReference>
<dbReference type="HOGENOM" id="CLU_051096_3_0_5"/>
<comment type="catalytic activity">
    <reaction evidence="4">
        <text>biotin + L-lysyl-[protein] + ATP = N(6)-biotinyl-L-lysyl-[protein] + AMP + diphosphate + H(+)</text>
        <dbReference type="Rhea" id="RHEA:11756"/>
        <dbReference type="Rhea" id="RHEA-COMP:9752"/>
        <dbReference type="Rhea" id="RHEA-COMP:10505"/>
        <dbReference type="ChEBI" id="CHEBI:15378"/>
        <dbReference type="ChEBI" id="CHEBI:29969"/>
        <dbReference type="ChEBI" id="CHEBI:30616"/>
        <dbReference type="ChEBI" id="CHEBI:33019"/>
        <dbReference type="ChEBI" id="CHEBI:57586"/>
        <dbReference type="ChEBI" id="CHEBI:83144"/>
        <dbReference type="ChEBI" id="CHEBI:456215"/>
        <dbReference type="EC" id="6.3.4.15"/>
    </reaction>
</comment>
<keyword evidence="1 6" id="KW-0436">Ligase</keyword>
<evidence type="ECO:0000256" key="3">
    <source>
        <dbReference type="ARBA" id="ARBA00024227"/>
    </source>
</evidence>
<dbReference type="PROSITE" id="PS51733">
    <property type="entry name" value="BPL_LPL_CATALYTIC"/>
    <property type="match status" value="1"/>
</dbReference>
<dbReference type="eggNOG" id="COG0340">
    <property type="taxonomic scope" value="Bacteria"/>
</dbReference>
<dbReference type="Pfam" id="PF03099">
    <property type="entry name" value="BPL_LplA_LipB"/>
    <property type="match status" value="1"/>
</dbReference>
<dbReference type="EnsemblBacteria" id="CAA14982">
    <property type="protein sequence ID" value="CAA14982"/>
    <property type="gene ID" value="CAA14982"/>
</dbReference>
<evidence type="ECO:0000256" key="4">
    <source>
        <dbReference type="ARBA" id="ARBA00047846"/>
    </source>
</evidence>
<sequence length="268" mass="30933">MIINKIMNIGKFKLIVFDEIDSTSSEAMRIARHNKVYADYAIFAKSQTRGRGRSGKNWQSRLGNLHVSLLMRPDKELELLPQLCFVTALAVYDTILSCILYAGSNQLINNFNAVSVCPQNYSIQLKWPNDILMNGRKIAGILLESVKMDNNYYLIIGIGINITYHPENIDQPTTSLITENLMHVVPKALLKILIKNFEKYYKIWHHNGFPFIRKKWIEHAYKLNENINIKYRNDIVTGLFKDIDNTGNIILQLNTQEIISFSTAELYF</sequence>
<dbReference type="GO" id="GO:0005737">
    <property type="term" value="C:cytoplasm"/>
    <property type="evidence" value="ECO:0007669"/>
    <property type="project" value="TreeGrafter"/>
</dbReference>
<name>Q9ZD17_RICPR</name>
<organism evidence="6 7">
    <name type="scientific">Rickettsia prowazekii (strain Madrid E)</name>
    <dbReference type="NCBI Taxonomy" id="272947"/>
    <lineage>
        <taxon>Bacteria</taxon>
        <taxon>Pseudomonadati</taxon>
        <taxon>Pseudomonadota</taxon>
        <taxon>Alphaproteobacteria</taxon>
        <taxon>Rickettsiales</taxon>
        <taxon>Rickettsiaceae</taxon>
        <taxon>Rickettsieae</taxon>
        <taxon>Rickettsia</taxon>
        <taxon>typhus group</taxon>
    </lineage>
</organism>
<dbReference type="PANTHER" id="PTHR12835">
    <property type="entry name" value="BIOTIN PROTEIN LIGASE"/>
    <property type="match status" value="1"/>
</dbReference>